<dbReference type="PANTHER" id="PTHR43157">
    <property type="entry name" value="PHOSPHATIDYLINOSITOL-GLYCAN BIOSYNTHESIS CLASS F PROTEIN-RELATED"/>
    <property type="match status" value="1"/>
</dbReference>
<keyword evidence="1" id="KW-0560">Oxidoreductase</keyword>
<comment type="caution">
    <text evidence="2">The sequence shown here is derived from an EMBL/GenBank/DDBJ whole genome shotgun (WGS) entry which is preliminary data.</text>
</comment>
<dbReference type="OrthoDB" id="542013at2759"/>
<organism evidence="2 3">
    <name type="scientific">Hymenoscyphus albidus</name>
    <dbReference type="NCBI Taxonomy" id="595503"/>
    <lineage>
        <taxon>Eukaryota</taxon>
        <taxon>Fungi</taxon>
        <taxon>Dikarya</taxon>
        <taxon>Ascomycota</taxon>
        <taxon>Pezizomycotina</taxon>
        <taxon>Leotiomycetes</taxon>
        <taxon>Helotiales</taxon>
        <taxon>Helotiaceae</taxon>
        <taxon>Hymenoscyphus</taxon>
    </lineage>
</organism>
<gene>
    <name evidence="2" type="ORF">HYALB_00001919</name>
</gene>
<dbReference type="PRINTS" id="PR00081">
    <property type="entry name" value="GDHRDH"/>
</dbReference>
<evidence type="ECO:0000313" key="3">
    <source>
        <dbReference type="Proteomes" id="UP000701801"/>
    </source>
</evidence>
<protein>
    <submittedName>
        <fullName evidence="2">Uncharacterized protein</fullName>
    </submittedName>
</protein>
<name>A0A9N9LAT5_9HELO</name>
<dbReference type="Proteomes" id="UP000701801">
    <property type="component" value="Unassembled WGS sequence"/>
</dbReference>
<evidence type="ECO:0000313" key="2">
    <source>
        <dbReference type="EMBL" id="CAG8971809.1"/>
    </source>
</evidence>
<proteinExistence type="predicted"/>
<keyword evidence="3" id="KW-1185">Reference proteome</keyword>
<dbReference type="Gene3D" id="3.40.50.720">
    <property type="entry name" value="NAD(P)-binding Rossmann-like Domain"/>
    <property type="match status" value="1"/>
</dbReference>
<dbReference type="AlphaFoldDB" id="A0A9N9LAT5"/>
<dbReference type="InterPro" id="IPR002347">
    <property type="entry name" value="SDR_fam"/>
</dbReference>
<reference evidence="2" key="1">
    <citation type="submission" date="2021-07" db="EMBL/GenBank/DDBJ databases">
        <authorList>
            <person name="Durling M."/>
        </authorList>
    </citation>
    <scope>NUCLEOTIDE SEQUENCE</scope>
</reference>
<dbReference type="PANTHER" id="PTHR43157:SF31">
    <property type="entry name" value="PHOSPHATIDYLINOSITOL-GLYCAN BIOSYNTHESIS CLASS F PROTEIN"/>
    <property type="match status" value="1"/>
</dbReference>
<evidence type="ECO:0000256" key="1">
    <source>
        <dbReference type="ARBA" id="ARBA00023002"/>
    </source>
</evidence>
<dbReference type="SUPFAM" id="SSF51735">
    <property type="entry name" value="NAD(P)-binding Rossmann-fold domains"/>
    <property type="match status" value="1"/>
</dbReference>
<dbReference type="EMBL" id="CAJVRM010000028">
    <property type="protein sequence ID" value="CAG8971809.1"/>
    <property type="molecule type" value="Genomic_DNA"/>
</dbReference>
<dbReference type="InterPro" id="IPR036291">
    <property type="entry name" value="NAD(P)-bd_dom_sf"/>
</dbReference>
<sequence>MGFFSFLYRQRFVHPKPLPSSIDLKGQTLLITGGNTGIGLEATRELIAHNVSHVILAVRTISKGEAARQDLIKTNPKCVVEIWELDLESFSSVCAFGKKAQLLDRLDIVFLNAGLKKLEFFTAASGHEMTVQVNHLSTALASLMIMEPMIESARKIGKPGRMVITSSGVHIKASNILRRLDEKDSFGTQPERYNVSKLLNVLWARKLATKTSPDQVVINTVNPGLCLSNLHRDESSAAFATFNKIFGRPAIEGGYFLADAAVNQEKGSHGSYISEQKVIPASTWVLSAEGAAVQKKLWKETVELLRTEVPEADLKWT</sequence>
<dbReference type="Pfam" id="PF00106">
    <property type="entry name" value="adh_short"/>
    <property type="match status" value="1"/>
</dbReference>
<accession>A0A9N9LAT5</accession>
<dbReference type="GO" id="GO:0016491">
    <property type="term" value="F:oxidoreductase activity"/>
    <property type="evidence" value="ECO:0007669"/>
    <property type="project" value="UniProtKB-KW"/>
</dbReference>